<dbReference type="InterPro" id="IPR000504">
    <property type="entry name" value="RRM_dom"/>
</dbReference>
<dbReference type="AlphaFoldDB" id="A0A6C0EE27"/>
<evidence type="ECO:0000313" key="2">
    <source>
        <dbReference type="EMBL" id="QHT26992.1"/>
    </source>
</evidence>
<dbReference type="InterPro" id="IPR012677">
    <property type="entry name" value="Nucleotide-bd_a/b_plait_sf"/>
</dbReference>
<organism evidence="2">
    <name type="scientific">viral metagenome</name>
    <dbReference type="NCBI Taxonomy" id="1070528"/>
    <lineage>
        <taxon>unclassified sequences</taxon>
        <taxon>metagenomes</taxon>
        <taxon>organismal metagenomes</taxon>
    </lineage>
</organism>
<feature type="domain" description="RRM" evidence="1">
    <location>
        <begin position="77"/>
        <end position="151"/>
    </location>
</feature>
<dbReference type="GO" id="GO:0003723">
    <property type="term" value="F:RNA binding"/>
    <property type="evidence" value="ECO:0007669"/>
    <property type="project" value="InterPro"/>
</dbReference>
<dbReference type="Pfam" id="PF00076">
    <property type="entry name" value="RRM_1"/>
    <property type="match status" value="1"/>
</dbReference>
<protein>
    <recommendedName>
        <fullName evidence="1">RRM domain-containing protein</fullName>
    </recommendedName>
</protein>
<dbReference type="EMBL" id="MN739806">
    <property type="protein sequence ID" value="QHT26992.1"/>
    <property type="molecule type" value="Genomic_DNA"/>
</dbReference>
<accession>A0A6C0EE27</accession>
<reference evidence="2" key="1">
    <citation type="journal article" date="2020" name="Nature">
        <title>Giant virus diversity and host interactions through global metagenomics.</title>
        <authorList>
            <person name="Schulz F."/>
            <person name="Roux S."/>
            <person name="Paez-Espino D."/>
            <person name="Jungbluth S."/>
            <person name="Walsh D.A."/>
            <person name="Denef V.J."/>
            <person name="McMahon K.D."/>
            <person name="Konstantinidis K.T."/>
            <person name="Eloe-Fadrosh E.A."/>
            <person name="Kyrpides N.C."/>
            <person name="Woyke T."/>
        </authorList>
    </citation>
    <scope>NUCLEOTIDE SEQUENCE</scope>
    <source>
        <strain evidence="2">GVMAG-M-3300023179-2</strain>
    </source>
</reference>
<sequence>MENTNQIKCRKCGGPHFTIKCGKEINNNNNIFSNNNEINIDIENNINDNINSNNKHKDNSKSLCTDNKKNNFKNKINRVKISQLPNDITEKEIMELTYDWGNIIKIKVLNYEEHTIVYLDFKYEDQADYFIKALHKTTFEYTLISVVRAESNDYYTPK</sequence>
<name>A0A6C0EE27_9ZZZZ</name>
<dbReference type="SMART" id="SM00360">
    <property type="entry name" value="RRM"/>
    <property type="match status" value="1"/>
</dbReference>
<dbReference type="Gene3D" id="3.30.70.330">
    <property type="match status" value="1"/>
</dbReference>
<evidence type="ECO:0000259" key="1">
    <source>
        <dbReference type="PROSITE" id="PS50102"/>
    </source>
</evidence>
<dbReference type="SUPFAM" id="SSF54928">
    <property type="entry name" value="RNA-binding domain, RBD"/>
    <property type="match status" value="1"/>
</dbReference>
<dbReference type="InterPro" id="IPR035979">
    <property type="entry name" value="RBD_domain_sf"/>
</dbReference>
<dbReference type="PROSITE" id="PS50102">
    <property type="entry name" value="RRM"/>
    <property type="match status" value="1"/>
</dbReference>
<proteinExistence type="predicted"/>